<protein>
    <submittedName>
        <fullName evidence="3">T20D4.11-like domain-containing protein</fullName>
    </submittedName>
</protein>
<feature type="signal peptide" evidence="1">
    <location>
        <begin position="1"/>
        <end position="19"/>
    </location>
</feature>
<dbReference type="OMA" id="KCAQFKA"/>
<evidence type="ECO:0000313" key="4">
    <source>
        <dbReference type="Proteomes" id="UP000001940"/>
    </source>
</evidence>
<keyword evidence="6" id="KW-1267">Proteomics identification</keyword>
<dbReference type="HOGENOM" id="CLU_1628563_0_0_1"/>
<gene>
    <name evidence="3" type="ORF">CELE_D1086.1</name>
    <name evidence="3 5" type="ORF">D1086.1</name>
</gene>
<dbReference type="CTD" id="179909"/>
<evidence type="ECO:0000256" key="1">
    <source>
        <dbReference type="SAM" id="SignalP"/>
    </source>
</evidence>
<dbReference type="PeptideAtlas" id="O17726"/>
<dbReference type="eggNOG" id="ENOG502THAE">
    <property type="taxonomic scope" value="Eukaryota"/>
</dbReference>
<dbReference type="AGR" id="WB:WBGene00008388"/>
<feature type="chain" id="PRO_5004157408" evidence="1">
    <location>
        <begin position="20"/>
        <end position="181"/>
    </location>
</feature>
<dbReference type="UCSC" id="D1086.1">
    <property type="organism name" value="c. elegans"/>
</dbReference>
<keyword evidence="4" id="KW-1185">Reference proteome</keyword>
<dbReference type="PANTHER" id="PTHR31897">
    <property type="entry name" value="PROTEIN CBG17011-RELATED"/>
    <property type="match status" value="1"/>
</dbReference>
<dbReference type="PANTHER" id="PTHR31897:SF9">
    <property type="entry name" value="DUF19 DOMAIN-CONTAINING PROTEIN"/>
    <property type="match status" value="1"/>
</dbReference>
<evidence type="ECO:0000259" key="2">
    <source>
        <dbReference type="Pfam" id="PF01579"/>
    </source>
</evidence>
<dbReference type="AlphaFoldDB" id="O17726"/>
<accession>O17726</accession>
<dbReference type="Bgee" id="WBGene00008388">
    <property type="expression patterns" value="Expressed in adult organism and 1 other cell type or tissue"/>
</dbReference>
<dbReference type="PIR" id="T20323">
    <property type="entry name" value="T20323"/>
</dbReference>
<dbReference type="STRING" id="6239.D1086.1.1"/>
<dbReference type="WormBase" id="D1086.1">
    <property type="protein sequence ID" value="CE09059"/>
    <property type="gene ID" value="WBGene00008388"/>
</dbReference>
<reference evidence="3 4" key="1">
    <citation type="journal article" date="1998" name="Science">
        <title>Genome sequence of the nematode C. elegans: a platform for investigating biology.</title>
        <authorList>
            <consortium name="The C. elegans sequencing consortium"/>
            <person name="Sulson J.E."/>
            <person name="Waterston R."/>
        </authorList>
    </citation>
    <scope>NUCLEOTIDE SEQUENCE [LARGE SCALE GENOMIC DNA]</scope>
    <source>
        <strain evidence="3 4">Bristol N2</strain>
    </source>
</reference>
<dbReference type="PhylomeDB" id="O17726"/>
<feature type="domain" description="T20D4.11-like" evidence="2">
    <location>
        <begin position="26"/>
        <end position="176"/>
    </location>
</feature>
<name>O17726_CAEEL</name>
<evidence type="ECO:0007829" key="6">
    <source>
        <dbReference type="PeptideAtlas" id="O17726"/>
    </source>
</evidence>
<proteinExistence type="evidence at protein level"/>
<keyword evidence="1" id="KW-0732">Signal</keyword>
<dbReference type="InterPro" id="IPR016638">
    <property type="entry name" value="UPF0376"/>
</dbReference>
<dbReference type="KEGG" id="cel:CELE_D1086.1"/>
<organism evidence="3 4">
    <name type="scientific">Caenorhabditis elegans</name>
    <dbReference type="NCBI Taxonomy" id="6239"/>
    <lineage>
        <taxon>Eukaryota</taxon>
        <taxon>Metazoa</taxon>
        <taxon>Ecdysozoa</taxon>
        <taxon>Nematoda</taxon>
        <taxon>Chromadorea</taxon>
        <taxon>Rhabditida</taxon>
        <taxon>Rhabditina</taxon>
        <taxon>Rhabditomorpha</taxon>
        <taxon>Rhabditoidea</taxon>
        <taxon>Rhabditidae</taxon>
        <taxon>Peloderinae</taxon>
        <taxon>Caenorhabditis</taxon>
    </lineage>
</organism>
<dbReference type="PIRSF" id="PIRSF015697">
    <property type="entry name" value="UCP015697"/>
    <property type="match status" value="1"/>
</dbReference>
<dbReference type="OrthoDB" id="5812750at2759"/>
<dbReference type="EMBL" id="BX284605">
    <property type="protein sequence ID" value="CAB04019.1"/>
    <property type="molecule type" value="Genomic_DNA"/>
</dbReference>
<dbReference type="PaxDb" id="6239-D1086.1"/>
<dbReference type="InterPro" id="IPR002542">
    <property type="entry name" value="T20D4.11-like_dom"/>
</dbReference>
<evidence type="ECO:0000313" key="3">
    <source>
        <dbReference type="EMBL" id="CAB04019.1"/>
    </source>
</evidence>
<dbReference type="GeneID" id="179909"/>
<dbReference type="Pfam" id="PF01579">
    <property type="entry name" value="DUF19"/>
    <property type="match status" value="1"/>
</dbReference>
<dbReference type="InParanoid" id="O17726"/>
<sequence length="181" mass="20199">MNLLIFLTILPFLLFLSKAENSPLDCSKDDLQLTVTCRPKLAKLTDEMKKNPLNSGFPSVETLNKMSGYCKEAMSCVSPAKCPAITEKMSKFATMCKTIDFMSGPYAQCAAKLKASNDKTECVQWYFSDKSRMSTDQKCAQFKAKKQCIEKDFGKACGDSTLKSFRENINYVSKFAGCPVH</sequence>
<dbReference type="Proteomes" id="UP000001940">
    <property type="component" value="Chromosome V"/>
</dbReference>
<evidence type="ECO:0000313" key="5">
    <source>
        <dbReference type="WormBase" id="D1086.1"/>
    </source>
</evidence>
<dbReference type="RefSeq" id="NP_506498.1">
    <property type="nucleotide sequence ID" value="NM_074097.5"/>
</dbReference>
<dbReference type="FunCoup" id="O17726">
    <property type="interactions" value="1495"/>
</dbReference>